<evidence type="ECO:0000313" key="3">
    <source>
        <dbReference type="EMBL" id="CAK0810255.1"/>
    </source>
</evidence>
<feature type="region of interest" description="Disordered" evidence="2">
    <location>
        <begin position="151"/>
        <end position="197"/>
    </location>
</feature>
<keyword evidence="4" id="KW-1185">Reference proteome</keyword>
<keyword evidence="1" id="KW-0175">Coiled coil</keyword>
<evidence type="ECO:0000313" key="4">
    <source>
        <dbReference type="Proteomes" id="UP001189429"/>
    </source>
</evidence>
<evidence type="ECO:0000256" key="1">
    <source>
        <dbReference type="SAM" id="Coils"/>
    </source>
</evidence>
<reference evidence="3" key="1">
    <citation type="submission" date="2023-10" db="EMBL/GenBank/DDBJ databases">
        <authorList>
            <person name="Chen Y."/>
            <person name="Shah S."/>
            <person name="Dougan E. K."/>
            <person name="Thang M."/>
            <person name="Chan C."/>
        </authorList>
    </citation>
    <scope>NUCLEOTIDE SEQUENCE [LARGE SCALE GENOMIC DNA]</scope>
</reference>
<evidence type="ECO:0000256" key="2">
    <source>
        <dbReference type="SAM" id="MobiDB-lite"/>
    </source>
</evidence>
<name>A0ABN9QWP0_9DINO</name>
<accession>A0ABN9QWP0</accession>
<dbReference type="EMBL" id="CAUYUJ010004607">
    <property type="protein sequence ID" value="CAK0810255.1"/>
    <property type="molecule type" value="Genomic_DNA"/>
</dbReference>
<dbReference type="Proteomes" id="UP001189429">
    <property type="component" value="Unassembled WGS sequence"/>
</dbReference>
<gene>
    <name evidence="3" type="ORF">PCOR1329_LOCUS15272</name>
</gene>
<feature type="region of interest" description="Disordered" evidence="2">
    <location>
        <begin position="1"/>
        <end position="46"/>
    </location>
</feature>
<sequence length="197" mass="21413">MSEFVPFSGVPFSMSADGKPTRRRASCSQPAAQEPAPTPDLGSVIHVDDDTPPPAGESIQESFDENIKTLTNVGTIVSCWDIAPTKYNSELLEDIDNLKLKIAETQSMCVGVPLTRVLAAALQEKVANITKEYSEMRTIIKNYTDPANAKGIKRFASDPVSPPKSKDAKQDVPETQDDSPVEDSKLPDTLPDTLPPW</sequence>
<proteinExistence type="predicted"/>
<protein>
    <submittedName>
        <fullName evidence="3">Uncharacterized protein</fullName>
    </submittedName>
</protein>
<organism evidence="3 4">
    <name type="scientific">Prorocentrum cordatum</name>
    <dbReference type="NCBI Taxonomy" id="2364126"/>
    <lineage>
        <taxon>Eukaryota</taxon>
        <taxon>Sar</taxon>
        <taxon>Alveolata</taxon>
        <taxon>Dinophyceae</taxon>
        <taxon>Prorocentrales</taxon>
        <taxon>Prorocentraceae</taxon>
        <taxon>Prorocentrum</taxon>
    </lineage>
</organism>
<comment type="caution">
    <text evidence="3">The sequence shown here is derived from an EMBL/GenBank/DDBJ whole genome shotgun (WGS) entry which is preliminary data.</text>
</comment>
<feature type="coiled-coil region" evidence="1">
    <location>
        <begin position="88"/>
        <end position="139"/>
    </location>
</feature>
<feature type="compositionally biased region" description="Low complexity" evidence="2">
    <location>
        <begin position="187"/>
        <end position="197"/>
    </location>
</feature>